<organism evidence="8 9">
    <name type="scientific">Punica granatum</name>
    <name type="common">Pomegranate</name>
    <dbReference type="NCBI Taxonomy" id="22663"/>
    <lineage>
        <taxon>Eukaryota</taxon>
        <taxon>Viridiplantae</taxon>
        <taxon>Streptophyta</taxon>
        <taxon>Embryophyta</taxon>
        <taxon>Tracheophyta</taxon>
        <taxon>Spermatophyta</taxon>
        <taxon>Magnoliopsida</taxon>
        <taxon>eudicotyledons</taxon>
        <taxon>Gunneridae</taxon>
        <taxon>Pentapetalae</taxon>
        <taxon>rosids</taxon>
        <taxon>malvids</taxon>
        <taxon>Myrtales</taxon>
        <taxon>Lythraceae</taxon>
        <taxon>Punica</taxon>
    </lineage>
</organism>
<evidence type="ECO:0000313" key="9">
    <source>
        <dbReference type="RefSeq" id="XP_031390429.1"/>
    </source>
</evidence>
<dbReference type="FunFam" id="3.80.10.10:FF:000095">
    <property type="entry name" value="LRR receptor-like serine/threonine-protein kinase GSO1"/>
    <property type="match status" value="1"/>
</dbReference>
<proteinExistence type="predicted"/>
<reference evidence="8" key="1">
    <citation type="journal article" date="2020" name="Plant Biotechnol. J.">
        <title>The pomegranate (Punica granatum L.) draft genome dissects genetic divergence between soft- and hard-seeded cultivars.</title>
        <authorList>
            <person name="Luo X."/>
            <person name="Li H."/>
            <person name="Wu Z."/>
            <person name="Yao W."/>
            <person name="Zhao P."/>
            <person name="Cao D."/>
            <person name="Yu H."/>
            <person name="Li K."/>
            <person name="Poudel K."/>
            <person name="Zhao D."/>
            <person name="Zhang F."/>
            <person name="Xia X."/>
            <person name="Chen L."/>
            <person name="Wang Q."/>
            <person name="Jing D."/>
            <person name="Cao S."/>
        </authorList>
    </citation>
    <scope>NUCLEOTIDE SEQUENCE [LARGE SCALE GENOMIC DNA]</scope>
    <source>
        <strain evidence="8">cv. Tunisia</strain>
    </source>
</reference>
<evidence type="ECO:0000256" key="1">
    <source>
        <dbReference type="ARBA" id="ARBA00004167"/>
    </source>
</evidence>
<comment type="subcellular location">
    <subcellularLocation>
        <location evidence="1">Membrane</location>
        <topology evidence="1">Single-pass membrane protein</topology>
    </subcellularLocation>
</comment>
<evidence type="ECO:0000259" key="7">
    <source>
        <dbReference type="Pfam" id="PF23598"/>
    </source>
</evidence>
<protein>
    <submittedName>
        <fullName evidence="9">Receptor-like protein 6</fullName>
    </submittedName>
</protein>
<dbReference type="Gene3D" id="3.80.10.10">
    <property type="entry name" value="Ribonuclease Inhibitor"/>
    <property type="match status" value="5"/>
</dbReference>
<dbReference type="Proteomes" id="UP000515151">
    <property type="component" value="Chromosome 1"/>
</dbReference>
<keyword evidence="8" id="KW-1185">Reference proteome</keyword>
<dbReference type="InterPro" id="IPR001611">
    <property type="entry name" value="Leu-rich_rpt"/>
</dbReference>
<dbReference type="SUPFAM" id="SSF52058">
    <property type="entry name" value="L domain-like"/>
    <property type="match status" value="1"/>
</dbReference>
<evidence type="ECO:0000256" key="5">
    <source>
        <dbReference type="ARBA" id="ARBA00022989"/>
    </source>
</evidence>
<dbReference type="InterPro" id="IPR055414">
    <property type="entry name" value="LRR_R13L4/SHOC2-like"/>
</dbReference>
<dbReference type="GO" id="GO:0016020">
    <property type="term" value="C:membrane"/>
    <property type="evidence" value="ECO:0007669"/>
    <property type="project" value="UniProtKB-SubCell"/>
</dbReference>
<dbReference type="InterPro" id="IPR052941">
    <property type="entry name" value="StomDev_PlantInt_Reg"/>
</dbReference>
<dbReference type="GeneID" id="116202929"/>
<name>A0A6P8D7F7_PUNGR</name>
<evidence type="ECO:0000256" key="2">
    <source>
        <dbReference type="ARBA" id="ARBA00022614"/>
    </source>
</evidence>
<reference evidence="9" key="2">
    <citation type="submission" date="2025-08" db="UniProtKB">
        <authorList>
            <consortium name="RefSeq"/>
        </authorList>
    </citation>
    <scope>IDENTIFICATION</scope>
    <source>
        <tissue evidence="9">Leaf</tissue>
    </source>
</reference>
<gene>
    <name evidence="9" type="primary">LOC116202929</name>
</gene>
<dbReference type="PANTHER" id="PTHR48004">
    <property type="entry name" value="OS01G0149700 PROTEIN"/>
    <property type="match status" value="1"/>
</dbReference>
<dbReference type="SMART" id="SM00365">
    <property type="entry name" value="LRR_SD22"/>
    <property type="match status" value="3"/>
</dbReference>
<keyword evidence="6" id="KW-0472">Membrane</keyword>
<evidence type="ECO:0000256" key="3">
    <source>
        <dbReference type="ARBA" id="ARBA00022692"/>
    </source>
</evidence>
<evidence type="ECO:0000256" key="6">
    <source>
        <dbReference type="ARBA" id="ARBA00023136"/>
    </source>
</evidence>
<dbReference type="Pfam" id="PF23598">
    <property type="entry name" value="LRR_14"/>
    <property type="match status" value="1"/>
</dbReference>
<keyword evidence="3" id="KW-0812">Transmembrane</keyword>
<dbReference type="PANTHER" id="PTHR48004:SF103">
    <property type="entry name" value="OS01G0515300 PROTEIN"/>
    <property type="match status" value="1"/>
</dbReference>
<dbReference type="RefSeq" id="XP_031390429.1">
    <property type="nucleotide sequence ID" value="XM_031534569.1"/>
</dbReference>
<dbReference type="AlphaFoldDB" id="A0A6P8D7F7"/>
<dbReference type="InterPro" id="IPR032675">
    <property type="entry name" value="LRR_dom_sf"/>
</dbReference>
<dbReference type="SMART" id="SM00369">
    <property type="entry name" value="LRR_TYP"/>
    <property type="match status" value="8"/>
</dbReference>
<dbReference type="InterPro" id="IPR003591">
    <property type="entry name" value="Leu-rich_rpt_typical-subtyp"/>
</dbReference>
<accession>A0A6P8D7F7</accession>
<feature type="domain" description="Disease resistance R13L4/SHOC-2-like LRR" evidence="7">
    <location>
        <begin position="294"/>
        <end position="400"/>
    </location>
</feature>
<dbReference type="Pfam" id="PF00560">
    <property type="entry name" value="LRR_1"/>
    <property type="match status" value="6"/>
</dbReference>
<dbReference type="SUPFAM" id="SSF52047">
    <property type="entry name" value="RNI-like"/>
    <property type="match status" value="2"/>
</dbReference>
<keyword evidence="2" id="KW-0433">Leucine-rich repeat</keyword>
<keyword evidence="4" id="KW-0677">Repeat</keyword>
<evidence type="ECO:0000313" key="8">
    <source>
        <dbReference type="Proteomes" id="UP000515151"/>
    </source>
</evidence>
<dbReference type="OrthoDB" id="676979at2759"/>
<evidence type="ECO:0000256" key="4">
    <source>
        <dbReference type="ARBA" id="ARBA00022737"/>
    </source>
</evidence>
<sequence length="719" mass="78760">MIHDVNGIKSFSREDPSQLPNEVEKTFSKRRNVYKTVEVSPIKLELGNQIEFIQGSASRAPHAYPRTELWKLDPRNRASMNCCLWDGVGCDEETGWVIELDLSSSCLYGSIDSSTSLFKLAHLQRLSLADNDFNRSRILSGFGCLSGLTHLDLSGSSFSGQVLNLSYVDISSEVPGSIANLSSLRTLILDSSGGILPEFNLTSPLWKLKLSETNFSGELMATVGNLQSLVSLELDFAPFGGSLPDSIGKLRSLSYLSLQSCHFSGPIPSSFGNLTKLTHLNLMWNHFTGPLPTSIGKLYPLKFISIDSCGFSGSLPYSIGNLTELNYLVVRGNQFSGQLPSSVGDLRSLNFLDIGSCNFSGSIPQSFGNLTELIYLDVGRNQYKAQTLDSLSWLWKLINLDGLNLDEMNLQGEIPSSIGNLSQLSYLSMLNNQLKGQILPQLMNLSQLSVLSLADNELSGNIPSLLMNLTKLTNLYLSNNKLDGPILPSVSQLQNLQALRLSGNNLSGTIDLDIFLQLKKLDMLILSGNKLSCLPGKEADVTLPQFRYLKLASCNLSELPSFLRNQEQLIALDLSNNNIYGDIPPWVLNMSVNSLCYMNLSHNFLTGLGQNPVVFNWRRLETIDLASNMLQGSVPVPPPSMRSYLISDNMLMGRFPELICNLSSLDILDLSFNFLGGVLPSCLGNTGGSFSILNLGSNSFHGTIPEFLVSGSQLNMIDL</sequence>
<keyword evidence="5" id="KW-1133">Transmembrane helix</keyword>
<dbReference type="FunFam" id="3.80.10.10:FF:000383">
    <property type="entry name" value="Leucine-rich repeat receptor protein kinase EMS1"/>
    <property type="match status" value="1"/>
</dbReference>